<keyword evidence="6 7" id="KW-0472">Membrane</keyword>
<evidence type="ECO:0000256" key="5">
    <source>
        <dbReference type="ARBA" id="ARBA00022989"/>
    </source>
</evidence>
<feature type="transmembrane region" description="Helical" evidence="7">
    <location>
        <begin position="33"/>
        <end position="52"/>
    </location>
</feature>
<organism evidence="8 9">
    <name type="scientific">Catenovulum agarivorans DS-2</name>
    <dbReference type="NCBI Taxonomy" id="1328313"/>
    <lineage>
        <taxon>Bacteria</taxon>
        <taxon>Pseudomonadati</taxon>
        <taxon>Pseudomonadota</taxon>
        <taxon>Gammaproteobacteria</taxon>
        <taxon>Alteromonadales</taxon>
        <taxon>Alteromonadaceae</taxon>
        <taxon>Catenovulum</taxon>
    </lineage>
</organism>
<dbReference type="eggNOG" id="COG3235">
    <property type="taxonomic scope" value="Bacteria"/>
</dbReference>
<feature type="transmembrane region" description="Helical" evidence="7">
    <location>
        <begin position="127"/>
        <end position="156"/>
    </location>
</feature>
<evidence type="ECO:0000313" key="8">
    <source>
        <dbReference type="EMBL" id="EWH09879.1"/>
    </source>
</evidence>
<name>W7QAN1_9ALTE</name>
<accession>W7QAN1</accession>
<dbReference type="EMBL" id="ARZY01000018">
    <property type="protein sequence ID" value="EWH09879.1"/>
    <property type="molecule type" value="Genomic_DNA"/>
</dbReference>
<keyword evidence="2" id="KW-0813">Transport</keyword>
<dbReference type="OrthoDB" id="5297929at2"/>
<dbReference type="InterPro" id="IPR002751">
    <property type="entry name" value="CbiM/NikMN"/>
</dbReference>
<keyword evidence="5 7" id="KW-1133">Transmembrane helix</keyword>
<feature type="transmembrane region" description="Helical" evidence="7">
    <location>
        <begin position="96"/>
        <end position="115"/>
    </location>
</feature>
<dbReference type="Gene3D" id="1.10.1760.20">
    <property type="match status" value="1"/>
</dbReference>
<dbReference type="STRING" id="1328313.DS2_10547"/>
<proteinExistence type="predicted"/>
<dbReference type="AlphaFoldDB" id="W7QAN1"/>
<evidence type="ECO:0000256" key="2">
    <source>
        <dbReference type="ARBA" id="ARBA00022448"/>
    </source>
</evidence>
<evidence type="ECO:0000256" key="3">
    <source>
        <dbReference type="ARBA" id="ARBA00022475"/>
    </source>
</evidence>
<evidence type="ECO:0000256" key="4">
    <source>
        <dbReference type="ARBA" id="ARBA00022692"/>
    </source>
</evidence>
<evidence type="ECO:0000256" key="6">
    <source>
        <dbReference type="ARBA" id="ARBA00023136"/>
    </source>
</evidence>
<keyword evidence="3" id="KW-1003">Cell membrane</keyword>
<evidence type="ECO:0000256" key="1">
    <source>
        <dbReference type="ARBA" id="ARBA00004651"/>
    </source>
</evidence>
<comment type="subcellular location">
    <subcellularLocation>
        <location evidence="1">Cell membrane</location>
        <topology evidence="1">Multi-pass membrane protein</topology>
    </subcellularLocation>
</comment>
<dbReference type="GO" id="GO:0005886">
    <property type="term" value="C:plasma membrane"/>
    <property type="evidence" value="ECO:0007669"/>
    <property type="project" value="UniProtKB-SubCell"/>
</dbReference>
<dbReference type="PATRIC" id="fig|1328313.3.peg.2157"/>
<sequence length="210" mass="23998">MLLNLLVFFAVAYLAFDKSTLRLLMTEKNKQHLLFGYTALLTILWSIQASIYDGLEVHFLWMSACTLFLGPRLAIYAGFIATLINCMLGSYQWDNAYMQLICGVCIPALTTYLVYVISYHKLPRHFFIYVFICGFFAGALSICLKMLSISGILALTGQYSWELVFDNYLILLVLLAFPEALLNGMTMTIGIIYAPSWVRTFYDEQYLDDK</sequence>
<evidence type="ECO:0000256" key="7">
    <source>
        <dbReference type="SAM" id="Phobius"/>
    </source>
</evidence>
<protein>
    <submittedName>
        <fullName evidence="8">Uncharacterized protein</fullName>
    </submittedName>
</protein>
<dbReference type="Pfam" id="PF01891">
    <property type="entry name" value="CbiM"/>
    <property type="match status" value="1"/>
</dbReference>
<reference evidence="8 9" key="1">
    <citation type="journal article" date="2014" name="Genome Announc.">
        <title>Draft Genome Sequence of the Agar-Degrading Bacterium Catenovulum sp. Strain DS-2, Isolated from Intestines of Haliotis diversicolor.</title>
        <authorList>
            <person name="Shan D."/>
            <person name="Li X."/>
            <person name="Gu Z."/>
            <person name="Wei G."/>
            <person name="Gao Z."/>
            <person name="Shao Z."/>
        </authorList>
    </citation>
    <scope>NUCLEOTIDE SEQUENCE [LARGE SCALE GENOMIC DNA]</scope>
    <source>
        <strain evidence="8 9">DS-2</strain>
    </source>
</reference>
<feature type="transmembrane region" description="Helical" evidence="7">
    <location>
        <begin position="59"/>
        <end position="84"/>
    </location>
</feature>
<gene>
    <name evidence="8" type="ORF">DS2_10547</name>
</gene>
<feature type="transmembrane region" description="Helical" evidence="7">
    <location>
        <begin position="168"/>
        <end position="194"/>
    </location>
</feature>
<comment type="caution">
    <text evidence="8">The sequence shown here is derived from an EMBL/GenBank/DDBJ whole genome shotgun (WGS) entry which is preliminary data.</text>
</comment>
<dbReference type="Proteomes" id="UP000019276">
    <property type="component" value="Unassembled WGS sequence"/>
</dbReference>
<evidence type="ECO:0000313" key="9">
    <source>
        <dbReference type="Proteomes" id="UP000019276"/>
    </source>
</evidence>
<dbReference type="GO" id="GO:0000041">
    <property type="term" value="P:transition metal ion transport"/>
    <property type="evidence" value="ECO:0007669"/>
    <property type="project" value="InterPro"/>
</dbReference>
<keyword evidence="4 7" id="KW-0812">Transmembrane</keyword>
<keyword evidence="9" id="KW-1185">Reference proteome</keyword>